<reference evidence="2" key="3">
    <citation type="submission" date="2021-05" db="UniProtKB">
        <authorList>
            <consortium name="EnsemblPlants"/>
        </authorList>
    </citation>
    <scope>IDENTIFICATION</scope>
    <source>
        <strain evidence="2">cv. B73</strain>
    </source>
</reference>
<evidence type="ECO:0000313" key="2">
    <source>
        <dbReference type="EnsemblPlants" id="Zm00001eb334610_P001"/>
    </source>
</evidence>
<feature type="compositionally biased region" description="Basic and acidic residues" evidence="1">
    <location>
        <begin position="131"/>
        <end position="144"/>
    </location>
</feature>
<dbReference type="Gramene" id="Zm00001eb334610_T001">
    <property type="protein sequence ID" value="Zm00001eb334610_P001"/>
    <property type="gene ID" value="Zm00001eb334610"/>
</dbReference>
<reference evidence="3" key="1">
    <citation type="journal article" date="2009" name="Science">
        <title>The B73 maize genome: complexity, diversity, and dynamics.</title>
        <authorList>
            <person name="Schnable P.S."/>
            <person name="Ware D."/>
            <person name="Fulton R.S."/>
            <person name="Stein J.C."/>
            <person name="Wei F."/>
            <person name="Pasternak S."/>
            <person name="Liang C."/>
            <person name="Zhang J."/>
            <person name="Fulton L."/>
            <person name="Graves T.A."/>
            <person name="Minx P."/>
            <person name="Reily A.D."/>
            <person name="Courtney L."/>
            <person name="Kruchowski S.S."/>
            <person name="Tomlinson C."/>
            <person name="Strong C."/>
            <person name="Delehaunty K."/>
            <person name="Fronick C."/>
            <person name="Courtney B."/>
            <person name="Rock S.M."/>
            <person name="Belter E."/>
            <person name="Du F."/>
            <person name="Kim K."/>
            <person name="Abbott R.M."/>
            <person name="Cotton M."/>
            <person name="Levy A."/>
            <person name="Marchetto P."/>
            <person name="Ochoa K."/>
            <person name="Jackson S.M."/>
            <person name="Gillam B."/>
            <person name="Chen W."/>
            <person name="Yan L."/>
            <person name="Higginbotham J."/>
            <person name="Cardenas M."/>
            <person name="Waligorski J."/>
            <person name="Applebaum E."/>
            <person name="Phelps L."/>
            <person name="Falcone J."/>
            <person name="Kanchi K."/>
            <person name="Thane T."/>
            <person name="Scimone A."/>
            <person name="Thane N."/>
            <person name="Henke J."/>
            <person name="Wang T."/>
            <person name="Ruppert J."/>
            <person name="Shah N."/>
            <person name="Rotter K."/>
            <person name="Hodges J."/>
            <person name="Ingenthron E."/>
            <person name="Cordes M."/>
            <person name="Kohlberg S."/>
            <person name="Sgro J."/>
            <person name="Delgado B."/>
            <person name="Mead K."/>
            <person name="Chinwalla A."/>
            <person name="Leonard S."/>
            <person name="Crouse K."/>
            <person name="Collura K."/>
            <person name="Kudrna D."/>
            <person name="Currie J."/>
            <person name="He R."/>
            <person name="Angelova A."/>
            <person name="Rajasekar S."/>
            <person name="Mueller T."/>
            <person name="Lomeli R."/>
            <person name="Scara G."/>
            <person name="Ko A."/>
            <person name="Delaney K."/>
            <person name="Wissotski M."/>
            <person name="Lopez G."/>
            <person name="Campos D."/>
            <person name="Braidotti M."/>
            <person name="Ashley E."/>
            <person name="Golser W."/>
            <person name="Kim H."/>
            <person name="Lee S."/>
            <person name="Lin J."/>
            <person name="Dujmic Z."/>
            <person name="Kim W."/>
            <person name="Talag J."/>
            <person name="Zuccolo A."/>
            <person name="Fan C."/>
            <person name="Sebastian A."/>
            <person name="Kramer M."/>
            <person name="Spiegel L."/>
            <person name="Nascimento L."/>
            <person name="Zutavern T."/>
            <person name="Miller B."/>
            <person name="Ambroise C."/>
            <person name="Muller S."/>
            <person name="Spooner W."/>
            <person name="Narechania A."/>
            <person name="Ren L."/>
            <person name="Wei S."/>
            <person name="Kumari S."/>
            <person name="Faga B."/>
            <person name="Levy M.J."/>
            <person name="McMahan L."/>
            <person name="Van Buren P."/>
            <person name="Vaughn M.W."/>
            <person name="Ying K."/>
            <person name="Yeh C.-T."/>
            <person name="Emrich S.J."/>
            <person name="Jia Y."/>
            <person name="Kalyanaraman A."/>
            <person name="Hsia A.-P."/>
            <person name="Barbazuk W.B."/>
            <person name="Baucom R.S."/>
            <person name="Brutnell T.P."/>
            <person name="Carpita N.C."/>
            <person name="Chaparro C."/>
            <person name="Chia J.-M."/>
            <person name="Deragon J.-M."/>
            <person name="Estill J.C."/>
            <person name="Fu Y."/>
            <person name="Jeddeloh J.A."/>
            <person name="Han Y."/>
            <person name="Lee H."/>
            <person name="Li P."/>
            <person name="Lisch D.R."/>
            <person name="Liu S."/>
            <person name="Liu Z."/>
            <person name="Nagel D.H."/>
            <person name="McCann M.C."/>
            <person name="SanMiguel P."/>
            <person name="Myers A.M."/>
            <person name="Nettleton D."/>
            <person name="Nguyen J."/>
            <person name="Penning B.W."/>
            <person name="Ponnala L."/>
            <person name="Schneider K.L."/>
            <person name="Schwartz D.C."/>
            <person name="Sharma A."/>
            <person name="Soderlund C."/>
            <person name="Springer N.M."/>
            <person name="Sun Q."/>
            <person name="Wang H."/>
            <person name="Waterman M."/>
            <person name="Westerman R."/>
            <person name="Wolfgruber T.K."/>
            <person name="Yang L."/>
            <person name="Yu Y."/>
            <person name="Zhang L."/>
            <person name="Zhou S."/>
            <person name="Zhu Q."/>
            <person name="Bennetzen J.L."/>
            <person name="Dawe R.K."/>
            <person name="Jiang J."/>
            <person name="Jiang N."/>
            <person name="Presting G.G."/>
            <person name="Wessler S.R."/>
            <person name="Aluru S."/>
            <person name="Martienssen R.A."/>
            <person name="Clifton S.W."/>
            <person name="McCombie W.R."/>
            <person name="Wing R.A."/>
            <person name="Wilson R.K."/>
        </authorList>
    </citation>
    <scope>NUCLEOTIDE SEQUENCE [LARGE SCALE GENOMIC DNA]</scope>
    <source>
        <strain evidence="3">cv. B73</strain>
    </source>
</reference>
<dbReference type="Proteomes" id="UP000007305">
    <property type="component" value="Chromosome 8"/>
</dbReference>
<accession>A0A804QK27</accession>
<feature type="compositionally biased region" description="Basic and acidic residues" evidence="1">
    <location>
        <begin position="67"/>
        <end position="76"/>
    </location>
</feature>
<sequence>MATSGSTAAASLRRCLADALVRRRTSRAASTSPARTRSTSARSAAASDGRSAAAAASGGGEAGDASPEEHASGDSIFDCRDRSSRCGTGSAGPCRASLRLCVCARESARERDGERGGGNSAASYCRQIRTRPGDGDGRLTDGDGCRAAFS</sequence>
<dbReference type="EnsemblPlants" id="Zm00001eb334610_T001">
    <property type="protein sequence ID" value="Zm00001eb334610_P001"/>
    <property type="gene ID" value="Zm00001eb334610"/>
</dbReference>
<proteinExistence type="predicted"/>
<reference evidence="2" key="2">
    <citation type="submission" date="2019-07" db="EMBL/GenBank/DDBJ databases">
        <authorList>
            <person name="Seetharam A."/>
            <person name="Woodhouse M."/>
            <person name="Cannon E."/>
        </authorList>
    </citation>
    <scope>NUCLEOTIDE SEQUENCE [LARGE SCALE GENOMIC DNA]</scope>
    <source>
        <strain evidence="2">cv. B73</strain>
    </source>
</reference>
<protein>
    <submittedName>
        <fullName evidence="2">Uncharacterized protein</fullName>
    </submittedName>
</protein>
<dbReference type="InParanoid" id="A0A804QK27"/>
<evidence type="ECO:0000256" key="1">
    <source>
        <dbReference type="SAM" id="MobiDB-lite"/>
    </source>
</evidence>
<organism evidence="2 3">
    <name type="scientific">Zea mays</name>
    <name type="common">Maize</name>
    <dbReference type="NCBI Taxonomy" id="4577"/>
    <lineage>
        <taxon>Eukaryota</taxon>
        <taxon>Viridiplantae</taxon>
        <taxon>Streptophyta</taxon>
        <taxon>Embryophyta</taxon>
        <taxon>Tracheophyta</taxon>
        <taxon>Spermatophyta</taxon>
        <taxon>Magnoliopsida</taxon>
        <taxon>Liliopsida</taxon>
        <taxon>Poales</taxon>
        <taxon>Poaceae</taxon>
        <taxon>PACMAD clade</taxon>
        <taxon>Panicoideae</taxon>
        <taxon>Andropogonodae</taxon>
        <taxon>Andropogoneae</taxon>
        <taxon>Tripsacinae</taxon>
        <taxon>Zea</taxon>
    </lineage>
</organism>
<feature type="compositionally biased region" description="Low complexity" evidence="1">
    <location>
        <begin position="27"/>
        <end position="56"/>
    </location>
</feature>
<evidence type="ECO:0000313" key="3">
    <source>
        <dbReference type="Proteomes" id="UP000007305"/>
    </source>
</evidence>
<feature type="region of interest" description="Disordered" evidence="1">
    <location>
        <begin position="108"/>
        <end position="150"/>
    </location>
</feature>
<dbReference type="AlphaFoldDB" id="A0A804QK27"/>
<feature type="region of interest" description="Disordered" evidence="1">
    <location>
        <begin position="23"/>
        <end position="76"/>
    </location>
</feature>
<keyword evidence="3" id="KW-1185">Reference proteome</keyword>
<name>A0A804QK27_MAIZE</name>